<name>A0ABM8W3H8_GIGMA</name>
<keyword evidence="3" id="KW-1185">Reference proteome</keyword>
<keyword evidence="1" id="KW-0472">Membrane</keyword>
<evidence type="ECO:0000313" key="3">
    <source>
        <dbReference type="Proteomes" id="UP000789901"/>
    </source>
</evidence>
<evidence type="ECO:0000256" key="1">
    <source>
        <dbReference type="SAM" id="Phobius"/>
    </source>
</evidence>
<protein>
    <submittedName>
        <fullName evidence="2">19180_t:CDS:1</fullName>
    </submittedName>
</protein>
<sequence length="90" mass="9871">MFYNTTGTQAVPYIAELNTNTWIWSIPNVSKTNAPPSLSFHSAAIYGDYMFIAFATLNDYINSALLTGICVGIGIIVLGLLLFGFLLFKK</sequence>
<dbReference type="EMBL" id="CAJVQB010000968">
    <property type="protein sequence ID" value="CAG8515399.1"/>
    <property type="molecule type" value="Genomic_DNA"/>
</dbReference>
<keyword evidence="1" id="KW-1133">Transmembrane helix</keyword>
<gene>
    <name evidence="2" type="ORF">GMARGA_LOCUS2891</name>
</gene>
<reference evidence="2 3" key="1">
    <citation type="submission" date="2021-06" db="EMBL/GenBank/DDBJ databases">
        <authorList>
            <person name="Kallberg Y."/>
            <person name="Tangrot J."/>
            <person name="Rosling A."/>
        </authorList>
    </citation>
    <scope>NUCLEOTIDE SEQUENCE [LARGE SCALE GENOMIC DNA]</scope>
    <source>
        <strain evidence="2 3">120-4 pot B 10/14</strain>
    </source>
</reference>
<comment type="caution">
    <text evidence="2">The sequence shown here is derived from an EMBL/GenBank/DDBJ whole genome shotgun (WGS) entry which is preliminary data.</text>
</comment>
<proteinExistence type="predicted"/>
<dbReference type="Proteomes" id="UP000789901">
    <property type="component" value="Unassembled WGS sequence"/>
</dbReference>
<feature type="transmembrane region" description="Helical" evidence="1">
    <location>
        <begin position="64"/>
        <end position="88"/>
    </location>
</feature>
<organism evidence="2 3">
    <name type="scientific">Gigaspora margarita</name>
    <dbReference type="NCBI Taxonomy" id="4874"/>
    <lineage>
        <taxon>Eukaryota</taxon>
        <taxon>Fungi</taxon>
        <taxon>Fungi incertae sedis</taxon>
        <taxon>Mucoromycota</taxon>
        <taxon>Glomeromycotina</taxon>
        <taxon>Glomeromycetes</taxon>
        <taxon>Diversisporales</taxon>
        <taxon>Gigasporaceae</taxon>
        <taxon>Gigaspora</taxon>
    </lineage>
</organism>
<evidence type="ECO:0000313" key="2">
    <source>
        <dbReference type="EMBL" id="CAG8515399.1"/>
    </source>
</evidence>
<accession>A0ABM8W3H8</accession>
<keyword evidence="1" id="KW-0812">Transmembrane</keyword>